<feature type="transmembrane region" description="Helical" evidence="18">
    <location>
        <begin position="1038"/>
        <end position="1061"/>
    </location>
</feature>
<dbReference type="FunFam" id="2.60.220.50:FF:000001">
    <property type="entry name" value="Adhesion G protein-coupled receptor L2"/>
    <property type="match status" value="1"/>
</dbReference>
<dbReference type="PROSITE" id="PS50228">
    <property type="entry name" value="SUEL_LECTIN"/>
    <property type="match status" value="1"/>
</dbReference>
<evidence type="ECO:0000256" key="18">
    <source>
        <dbReference type="SAM" id="Phobius"/>
    </source>
</evidence>
<evidence type="ECO:0000256" key="13">
    <source>
        <dbReference type="ARBA" id="ARBA00023180"/>
    </source>
</evidence>
<dbReference type="Gene3D" id="1.20.1070.10">
    <property type="entry name" value="Rhodopsin 7-helix transmembrane proteins"/>
    <property type="match status" value="1"/>
</dbReference>
<evidence type="ECO:0000256" key="14">
    <source>
        <dbReference type="ARBA" id="ARBA00023224"/>
    </source>
</evidence>
<dbReference type="FunFam" id="2.60.120.740:FF:000001">
    <property type="entry name" value="Adhesion G protein-coupled receptor L2"/>
    <property type="match status" value="1"/>
</dbReference>
<protein>
    <recommendedName>
        <fullName evidence="27">Adhesion G protein-coupled receptor L3</fullName>
    </recommendedName>
</protein>
<dbReference type="PROSITE" id="PS50261">
    <property type="entry name" value="G_PROTEIN_RECEP_F2_4"/>
    <property type="match status" value="1"/>
</dbReference>
<dbReference type="SMART" id="SM00284">
    <property type="entry name" value="OLF"/>
    <property type="match status" value="1"/>
</dbReference>
<organism evidence="25 26">
    <name type="scientific">Esox lucius</name>
    <name type="common">Northern pike</name>
    <dbReference type="NCBI Taxonomy" id="8010"/>
    <lineage>
        <taxon>Eukaryota</taxon>
        <taxon>Metazoa</taxon>
        <taxon>Chordata</taxon>
        <taxon>Craniata</taxon>
        <taxon>Vertebrata</taxon>
        <taxon>Euteleostomi</taxon>
        <taxon>Actinopterygii</taxon>
        <taxon>Neopterygii</taxon>
        <taxon>Teleostei</taxon>
        <taxon>Protacanthopterygii</taxon>
        <taxon>Esociformes</taxon>
        <taxon>Esocidae</taxon>
        <taxon>Esox</taxon>
    </lineage>
</organism>
<evidence type="ECO:0000256" key="19">
    <source>
        <dbReference type="SAM" id="SignalP"/>
    </source>
</evidence>
<dbReference type="OrthoDB" id="1100386at2759"/>
<evidence type="ECO:0000256" key="11">
    <source>
        <dbReference type="ARBA" id="ARBA00023157"/>
    </source>
</evidence>
<sequence length="1498" mass="166378">MWTARLLLLASLFAPAALAFSRAPVPMAVVRRELSCESYPIELRCPGTDVIMIESANYGRTDDKICDADPAQMENTRCYLPDAYKIMSQRCNNRTQCAVVAGPDVFPDPCPGTYKYLEVQYECVPYKVEQKVFLCPGLLRGVYQSEHLFESDHQSGAWCKDPLQASDKIYYMPWTPYRTDTLTEYSSKEDFIAGRPTTTYKLPHRVDGTGFVVYDGALFFNKERTRNIVKFDLRTRIKSGEAIIANANYHDTSPYRWGGKSDIDLAVDENGLWVIYATEQNNGRIVISQLNPYTLRVEGTWDTAYDKRSASNAFMICGILYVVKSVYEDDDNEATGNKIDYIYNTELSKDGFLDIPFPNSYQYIAAVDYNPRDNLLYVWNNYHVVKYSLDFGALDNRQESSSSVMVFMDTTTTRSTTQPTVISSTTTSATSTTTTTTSTTTPVNQRPRLISTTLPPLPPVEGNAPEVNTRSSPSSKLPNIGIEYCNPMIMSDVSWPKTRQGLVARQPCPTGTIGVAMYLCLGPEGFWDPQGPNLSNCTSPWVSVITQKLKTGETAAIIARELSEQTKSSLQAGDITYTVKAMGQLVDLLDVQLRNLTPGGKDSAARSLNKAMVETVNNLLQPQAQSAWRDLSTGEQLKAATMLLDTVEQGAFVLADNLLKTDIVQENTDNIQLEVARMSTEGNLPDLKFPQSSGHGNSITLSANTLKQHGRNGEIRMAFVLYRNIGAYLSTENASMKLGSEAMATNYSVIVNSPVITAAINKENTKVYLSDPVIFTLKHLQHSKESFNPNCSFWSYSKRTMTGFWSTQDCRLLGTNRSHTTCSCTHLTNFAILMAHVEVKNTDPVHDMLLDVITWVGILLSLVCLLISLFTFCFFRGLQSDRNTIHKNLCISLFIAESLFLVGINRADQPIACAVFAALLHFFFLAAFTWMFLEGVQLYIMLVEVFESEHSRKRYFYLVGYGVPALIVAVSAAVDYRSYGTDRVCWLRLDTYFIWSFIGPATLIIMLNVIFLGIALYKMFHHTAILKPDSGCLDNIKSWVIGAIALLCLLGLTWAFGLMYVNESTIIMAYLFTIFNSLQGMFIFIFHCVLQKKVRKEYGKCLRTHCCSGKSVESSMGSVKSSASRPPGRYSTGSQSRIRRMWNDTVRKQSESSFITGDINSSASLNREGILNNARDSSVMDTLPLNGNHGNSYSIASAEYMSDCVQIIDRGYNHKETTLEKKILKELTSNYIPSYLNNHERSAEQSRNLMNKLVNNVSNGGKDVGLGGVGIGVNVPLGLDDHSSFPPHLHDEGLGLELIREESNAPLLPQRPPQLPPVDGLHHNHLHQPQPPPHQHQYHHHHPAFSSATAASSSSRRRIPQENSESFFPLLTNEHTQDGGLASPGQPPRHPPHPRDSLYTSMPVLAGLPDSTADAAGPPADQEAGAGQQSGGRSPEPGQDDVYYKSMPNLGSHNHLNQLHAYYQLGRGSSDGFIVPPNKEDLSPEEAPQEPSHLVTSL</sequence>
<dbReference type="Pfam" id="PF00002">
    <property type="entry name" value="7tm_2"/>
    <property type="match status" value="1"/>
</dbReference>
<dbReference type="InterPro" id="IPR046338">
    <property type="entry name" value="GAIN_dom_sf"/>
</dbReference>
<feature type="signal peptide" evidence="19">
    <location>
        <begin position="1"/>
        <end position="19"/>
    </location>
</feature>
<evidence type="ECO:0000256" key="2">
    <source>
        <dbReference type="ARBA" id="ARBA00022475"/>
    </source>
</evidence>
<feature type="region of interest" description="Disordered" evidence="17">
    <location>
        <begin position="1467"/>
        <end position="1498"/>
    </location>
</feature>
<gene>
    <name evidence="25" type="primary">ADGRL3</name>
</gene>
<accession>A0A3P8YQX3</accession>
<proteinExistence type="predicted"/>
<feature type="compositionally biased region" description="Low complexity" evidence="17">
    <location>
        <begin position="417"/>
        <end position="441"/>
    </location>
</feature>
<dbReference type="SMART" id="SM00008">
    <property type="entry name" value="HormR"/>
    <property type="match status" value="1"/>
</dbReference>
<keyword evidence="6" id="KW-0677">Repeat</keyword>
<dbReference type="InterPro" id="IPR000922">
    <property type="entry name" value="Lectin_gal-bd_dom"/>
</dbReference>
<feature type="domain" description="G-protein coupled receptors family 2 profile 1" evidence="21">
    <location>
        <begin position="484"/>
        <end position="541"/>
    </location>
</feature>
<evidence type="ECO:0000313" key="25">
    <source>
        <dbReference type="Ensembl" id="ENSELUP00000018302.2"/>
    </source>
</evidence>
<dbReference type="InterPro" id="IPR001879">
    <property type="entry name" value="GPCR_2_extracellular_dom"/>
</dbReference>
<dbReference type="Pfam" id="PF16489">
    <property type="entry name" value="GAIN"/>
    <property type="match status" value="1"/>
</dbReference>
<dbReference type="InterPro" id="IPR000832">
    <property type="entry name" value="GPCR_2_secretin-like"/>
</dbReference>
<feature type="transmembrane region" description="Helical" evidence="18">
    <location>
        <begin position="1067"/>
        <end position="1090"/>
    </location>
</feature>
<dbReference type="GO" id="GO:0030246">
    <property type="term" value="F:carbohydrate binding"/>
    <property type="evidence" value="ECO:0007669"/>
    <property type="project" value="InterPro"/>
</dbReference>
<dbReference type="Gene3D" id="1.25.40.610">
    <property type="match status" value="1"/>
</dbReference>
<dbReference type="InterPro" id="IPR003112">
    <property type="entry name" value="Olfac-like_dom"/>
</dbReference>
<keyword evidence="4 18" id="KW-0812">Transmembrane</keyword>
<evidence type="ECO:0000256" key="4">
    <source>
        <dbReference type="ARBA" id="ARBA00022692"/>
    </source>
</evidence>
<keyword evidence="13" id="KW-0325">Glycoprotein</keyword>
<dbReference type="Pfam" id="PF01825">
    <property type="entry name" value="GPS"/>
    <property type="match status" value="1"/>
</dbReference>
<feature type="transmembrane region" description="Helical" evidence="18">
    <location>
        <begin position="911"/>
        <end position="933"/>
    </location>
</feature>
<dbReference type="PROSITE" id="PS00650">
    <property type="entry name" value="G_PROTEIN_RECEP_F2_2"/>
    <property type="match status" value="1"/>
</dbReference>
<dbReference type="GO" id="GO:0097060">
    <property type="term" value="C:synaptic membrane"/>
    <property type="evidence" value="ECO:0007669"/>
    <property type="project" value="UniProtKB-SubCell"/>
</dbReference>
<dbReference type="PROSITE" id="PS50221">
    <property type="entry name" value="GAIN_B"/>
    <property type="match status" value="1"/>
</dbReference>
<dbReference type="InterPro" id="IPR003334">
    <property type="entry name" value="GPCR_2_latrophilin_rcpt_C"/>
</dbReference>
<reference evidence="25" key="4">
    <citation type="submission" date="2025-09" db="UniProtKB">
        <authorList>
            <consortium name="Ensembl"/>
        </authorList>
    </citation>
    <scope>IDENTIFICATION</scope>
</reference>
<feature type="domain" description="Olfactomedin-like" evidence="24">
    <location>
        <begin position="134"/>
        <end position="393"/>
    </location>
</feature>
<feature type="domain" description="GAIN-B" evidence="20">
    <location>
        <begin position="662"/>
        <end position="840"/>
    </location>
</feature>
<feature type="domain" description="SUEL-type lectin" evidence="22">
    <location>
        <begin position="35"/>
        <end position="124"/>
    </location>
</feature>
<dbReference type="Gene3D" id="2.60.120.740">
    <property type="match status" value="1"/>
</dbReference>
<dbReference type="GO" id="GO:0007189">
    <property type="term" value="P:adenylate cyclase-activating G protein-coupled receptor signaling pathway"/>
    <property type="evidence" value="ECO:0007669"/>
    <property type="project" value="TreeGrafter"/>
</dbReference>
<dbReference type="InterPro" id="IPR036445">
    <property type="entry name" value="GPCR_2_extracell_dom_sf"/>
</dbReference>
<evidence type="ECO:0000256" key="8">
    <source>
        <dbReference type="ARBA" id="ARBA00023018"/>
    </source>
</evidence>
<dbReference type="Pfam" id="PF02793">
    <property type="entry name" value="HRM"/>
    <property type="match status" value="1"/>
</dbReference>
<dbReference type="PRINTS" id="PR00249">
    <property type="entry name" value="GPCRSECRETIN"/>
</dbReference>
<keyword evidence="12" id="KW-0675">Receptor</keyword>
<dbReference type="InterPro" id="IPR000203">
    <property type="entry name" value="GPS"/>
</dbReference>
<keyword evidence="5 19" id="KW-0732">Signal</keyword>
<feature type="transmembrane region" description="Helical" evidence="18">
    <location>
        <begin position="994"/>
        <end position="1017"/>
    </location>
</feature>
<reference evidence="25" key="2">
    <citation type="submission" date="2020-02" db="EMBL/GenBank/DDBJ databases">
        <title>Esox lucius (northern pike) genome, fEsoLuc1, primary haplotype.</title>
        <authorList>
            <person name="Myers G."/>
            <person name="Karagic N."/>
            <person name="Meyer A."/>
            <person name="Pippel M."/>
            <person name="Reichard M."/>
            <person name="Winkler S."/>
            <person name="Tracey A."/>
            <person name="Sims Y."/>
            <person name="Howe K."/>
            <person name="Rhie A."/>
            <person name="Formenti G."/>
            <person name="Durbin R."/>
            <person name="Fedrigo O."/>
            <person name="Jarvis E.D."/>
        </authorList>
    </citation>
    <scope>NUCLEOTIDE SEQUENCE [LARGE SCALE GENOMIC DNA]</scope>
</reference>
<evidence type="ECO:0000256" key="3">
    <source>
        <dbReference type="ARBA" id="ARBA00022553"/>
    </source>
</evidence>
<keyword evidence="14" id="KW-0807">Transducer</keyword>
<keyword evidence="9" id="KW-0297">G-protein coupled receptor</keyword>
<keyword evidence="8" id="KW-0770">Synapse</keyword>
<dbReference type="CDD" id="cd16005">
    <property type="entry name" value="7tmB2_Latrophilin-3"/>
    <property type="match status" value="1"/>
</dbReference>
<feature type="transmembrane region" description="Helical" evidence="18">
    <location>
        <begin position="954"/>
        <end position="974"/>
    </location>
</feature>
<dbReference type="GO" id="GO:0007166">
    <property type="term" value="P:cell surface receptor signaling pathway"/>
    <property type="evidence" value="ECO:0007669"/>
    <property type="project" value="InterPro"/>
</dbReference>
<keyword evidence="10 18" id="KW-0472">Membrane</keyword>
<dbReference type="InterPro" id="IPR057244">
    <property type="entry name" value="GAIN_B"/>
</dbReference>
<dbReference type="FunFam" id="1.20.1070.10:FF:000011">
    <property type="entry name" value="Adhesion G protein-coupled receptor L2"/>
    <property type="match status" value="1"/>
</dbReference>
<dbReference type="PRINTS" id="PR01444">
    <property type="entry name" value="LATROPHILIN"/>
</dbReference>
<dbReference type="GO" id="GO:0004930">
    <property type="term" value="F:G protein-coupled receptor activity"/>
    <property type="evidence" value="ECO:0007669"/>
    <property type="project" value="UniProtKB-KW"/>
</dbReference>
<dbReference type="Gene3D" id="2.60.220.50">
    <property type="match status" value="1"/>
</dbReference>
<evidence type="ECO:0000256" key="7">
    <source>
        <dbReference type="ARBA" id="ARBA00022989"/>
    </source>
</evidence>
<dbReference type="PANTHER" id="PTHR12011:SF60">
    <property type="entry name" value="ADHESION G PROTEIN-COUPLED RECEPTOR L3"/>
    <property type="match status" value="1"/>
</dbReference>
<evidence type="ECO:0000256" key="15">
    <source>
        <dbReference type="ARBA" id="ARBA00034109"/>
    </source>
</evidence>
<evidence type="ECO:0000256" key="17">
    <source>
        <dbReference type="SAM" id="MobiDB-lite"/>
    </source>
</evidence>
<keyword evidence="26" id="KW-1185">Reference proteome</keyword>
<dbReference type="CDD" id="cd22846">
    <property type="entry name" value="Gal_Rha_Lectin_LPHN3"/>
    <property type="match status" value="1"/>
</dbReference>
<evidence type="ECO:0000313" key="26">
    <source>
        <dbReference type="Proteomes" id="UP000265140"/>
    </source>
</evidence>
<feature type="transmembrane region" description="Helical" evidence="18">
    <location>
        <begin position="852"/>
        <end position="875"/>
    </location>
</feature>
<reference evidence="26" key="1">
    <citation type="journal article" date="2014" name="PLoS ONE">
        <title>The genome and linkage map of the northern pike (Esox lucius): conserved synteny revealed between the salmonid sister group and the Neoteleostei.</title>
        <authorList>
            <person name="Rondeau E.B."/>
            <person name="Minkley D.R."/>
            <person name="Leong J.S."/>
            <person name="Messmer A.M."/>
            <person name="Jantzen J.R."/>
            <person name="von Schalburg K.R."/>
            <person name="Lemon C."/>
            <person name="Bird N.H."/>
            <person name="Koop B.F."/>
        </authorList>
    </citation>
    <scope>NUCLEOTIDE SEQUENCE</scope>
</reference>
<evidence type="ECO:0000256" key="10">
    <source>
        <dbReference type="ARBA" id="ARBA00023136"/>
    </source>
</evidence>
<dbReference type="Gene3D" id="4.10.1240.10">
    <property type="entry name" value="GPCR, family 2, extracellular hormone receptor domain"/>
    <property type="match status" value="1"/>
</dbReference>
<feature type="compositionally biased region" description="Low complexity" evidence="17">
    <location>
        <begin position="1344"/>
        <end position="1354"/>
    </location>
</feature>
<feature type="region of interest" description="Disordered" evidence="17">
    <location>
        <begin position="1374"/>
        <end position="1449"/>
    </location>
</feature>
<dbReference type="GeneTree" id="ENSGT00940000155527"/>
<dbReference type="Pfam" id="PF02191">
    <property type="entry name" value="OLF"/>
    <property type="match status" value="1"/>
</dbReference>
<feature type="region of interest" description="Disordered" evidence="17">
    <location>
        <begin position="417"/>
        <end position="474"/>
    </location>
</feature>
<evidence type="ECO:0008006" key="27">
    <source>
        <dbReference type="Google" id="ProtNLM"/>
    </source>
</evidence>
<dbReference type="Bgee" id="ENSELUG00000017939">
    <property type="expression patterns" value="Expressed in brain and 10 other cell types or tissues"/>
</dbReference>
<evidence type="ECO:0000256" key="9">
    <source>
        <dbReference type="ARBA" id="ARBA00023040"/>
    </source>
</evidence>
<name>A0A3P8YQX3_ESOLU</name>
<feature type="transmembrane region" description="Helical" evidence="18">
    <location>
        <begin position="887"/>
        <end position="905"/>
    </location>
</feature>
<reference evidence="25" key="3">
    <citation type="submission" date="2025-08" db="UniProtKB">
        <authorList>
            <consortium name="Ensembl"/>
        </authorList>
    </citation>
    <scope>IDENTIFICATION</scope>
</reference>
<evidence type="ECO:0000256" key="1">
    <source>
        <dbReference type="ARBA" id="ARBA00004651"/>
    </source>
</evidence>
<dbReference type="Pfam" id="PF02354">
    <property type="entry name" value="Latrophilin"/>
    <property type="match status" value="2"/>
</dbReference>
<evidence type="ECO:0000259" key="22">
    <source>
        <dbReference type="PROSITE" id="PS50228"/>
    </source>
</evidence>
<feature type="region of interest" description="Disordered" evidence="17">
    <location>
        <begin position="1109"/>
        <end position="1134"/>
    </location>
</feature>
<evidence type="ECO:0000259" key="23">
    <source>
        <dbReference type="PROSITE" id="PS50261"/>
    </source>
</evidence>
<dbReference type="Proteomes" id="UP000265140">
    <property type="component" value="Chromosome 24"/>
</dbReference>
<feature type="region of interest" description="Disordered" evidence="17">
    <location>
        <begin position="1306"/>
        <end position="1362"/>
    </location>
</feature>
<evidence type="ECO:0000259" key="24">
    <source>
        <dbReference type="PROSITE" id="PS51132"/>
    </source>
</evidence>
<evidence type="ECO:0000259" key="21">
    <source>
        <dbReference type="PROSITE" id="PS50227"/>
    </source>
</evidence>
<keyword evidence="3" id="KW-0597">Phosphoprotein</keyword>
<feature type="disulfide bond" evidence="16">
    <location>
        <begin position="135"/>
        <end position="317"/>
    </location>
</feature>
<evidence type="ECO:0000256" key="16">
    <source>
        <dbReference type="PROSITE-ProRule" id="PRU00446"/>
    </source>
</evidence>
<dbReference type="Pfam" id="PF02140">
    <property type="entry name" value="SUEL_Lectin"/>
    <property type="match status" value="1"/>
</dbReference>
<dbReference type="InterPro" id="IPR003924">
    <property type="entry name" value="GPCR_2_latrophilin"/>
</dbReference>
<feature type="chain" id="PRO_5044257322" description="Adhesion G protein-coupled receptor L3" evidence="19">
    <location>
        <begin position="20"/>
        <end position="1498"/>
    </location>
</feature>
<feature type="domain" description="G-protein coupled receptors family 2 profile 2" evidence="23">
    <location>
        <begin position="850"/>
        <end position="1091"/>
    </location>
</feature>
<comment type="subcellular location">
    <subcellularLocation>
        <location evidence="1">Cell membrane</location>
        <topology evidence="1">Multi-pass membrane protein</topology>
    </subcellularLocation>
    <subcellularLocation>
        <location evidence="15">Synaptic cell membrane</location>
    </subcellularLocation>
</comment>
<dbReference type="InterPro" id="IPR017983">
    <property type="entry name" value="GPCR_2_secretin-like_CS"/>
</dbReference>
<evidence type="ECO:0000256" key="5">
    <source>
        <dbReference type="ARBA" id="ARBA00022729"/>
    </source>
</evidence>
<dbReference type="SMART" id="SM00303">
    <property type="entry name" value="GPS"/>
    <property type="match status" value="1"/>
</dbReference>
<dbReference type="PROSITE" id="PS51132">
    <property type="entry name" value="OLF"/>
    <property type="match status" value="1"/>
</dbReference>
<evidence type="ECO:0000256" key="12">
    <source>
        <dbReference type="ARBA" id="ARBA00023170"/>
    </source>
</evidence>
<evidence type="ECO:0000256" key="6">
    <source>
        <dbReference type="ARBA" id="ARBA00022737"/>
    </source>
</evidence>
<evidence type="ECO:0000259" key="20">
    <source>
        <dbReference type="PROSITE" id="PS50221"/>
    </source>
</evidence>
<dbReference type="InterPro" id="IPR032471">
    <property type="entry name" value="AGRL2-4_GAIN_subdom_A"/>
</dbReference>
<dbReference type="Ensembl" id="ENSELUT00000028140.3">
    <property type="protein sequence ID" value="ENSELUP00000018302.2"/>
    <property type="gene ID" value="ENSELUG00000017939.3"/>
</dbReference>
<dbReference type="InterPro" id="IPR043159">
    <property type="entry name" value="Lectin_gal-bd_sf"/>
</dbReference>
<dbReference type="PANTHER" id="PTHR12011">
    <property type="entry name" value="ADHESION G-PROTEIN COUPLED RECEPTOR"/>
    <property type="match status" value="1"/>
</dbReference>
<feature type="compositionally biased region" description="Low complexity" evidence="17">
    <location>
        <begin position="1109"/>
        <end position="1124"/>
    </location>
</feature>
<keyword evidence="2" id="KW-1003">Cell membrane</keyword>
<dbReference type="PROSITE" id="PS50227">
    <property type="entry name" value="G_PROTEIN_RECEP_F2_3"/>
    <property type="match status" value="1"/>
</dbReference>
<keyword evidence="7 18" id="KW-1133">Transmembrane helix</keyword>
<dbReference type="InterPro" id="IPR017981">
    <property type="entry name" value="GPCR_2-like_7TM"/>
</dbReference>
<keyword evidence="11 16" id="KW-1015">Disulfide bond</keyword>